<dbReference type="PROSITE" id="PS51257">
    <property type="entry name" value="PROKAR_LIPOPROTEIN"/>
    <property type="match status" value="1"/>
</dbReference>
<dbReference type="AlphaFoldDB" id="A0A7Y2LY99"/>
<evidence type="ECO:0000313" key="8">
    <source>
        <dbReference type="Proteomes" id="UP000543598"/>
    </source>
</evidence>
<dbReference type="EMBL" id="JABEMB010000003">
    <property type="protein sequence ID" value="NNH03051.1"/>
    <property type="molecule type" value="Genomic_DNA"/>
</dbReference>
<gene>
    <name evidence="7" type="ORF">HLA99_04155</name>
</gene>
<evidence type="ECO:0000256" key="3">
    <source>
        <dbReference type="ARBA" id="ARBA00022729"/>
    </source>
</evidence>
<feature type="chain" id="PRO_5039599728" evidence="5">
    <location>
        <begin position="21"/>
        <end position="413"/>
    </location>
</feature>
<keyword evidence="3 5" id="KW-0732">Signal</keyword>
<dbReference type="InterPro" id="IPR000709">
    <property type="entry name" value="Leu_Ile_Val-bd"/>
</dbReference>
<dbReference type="Proteomes" id="UP000543598">
    <property type="component" value="Unassembled WGS sequence"/>
</dbReference>
<organism evidence="7 8">
    <name type="scientific">Microbacterium ulmi</name>
    <dbReference type="NCBI Taxonomy" id="179095"/>
    <lineage>
        <taxon>Bacteria</taxon>
        <taxon>Bacillati</taxon>
        <taxon>Actinomycetota</taxon>
        <taxon>Actinomycetes</taxon>
        <taxon>Micrococcales</taxon>
        <taxon>Microbacteriaceae</taxon>
        <taxon>Microbacterium</taxon>
    </lineage>
</organism>
<evidence type="ECO:0000256" key="4">
    <source>
        <dbReference type="ARBA" id="ARBA00022970"/>
    </source>
</evidence>
<dbReference type="PANTHER" id="PTHR30483:SF6">
    <property type="entry name" value="PERIPLASMIC BINDING PROTEIN OF ABC TRANSPORTER FOR NATURAL AMINO ACIDS"/>
    <property type="match status" value="1"/>
</dbReference>
<dbReference type="InterPro" id="IPR028081">
    <property type="entry name" value="Leu-bd"/>
</dbReference>
<dbReference type="Pfam" id="PF13458">
    <property type="entry name" value="Peripla_BP_6"/>
    <property type="match status" value="1"/>
</dbReference>
<keyword evidence="2" id="KW-0813">Transport</keyword>
<dbReference type="RefSeq" id="WP_167034772.1">
    <property type="nucleotide sequence ID" value="NZ_BAAANA010000002.1"/>
</dbReference>
<protein>
    <submittedName>
        <fullName evidence="7">ABC transporter substrate-binding protein</fullName>
    </submittedName>
</protein>
<dbReference type="PANTHER" id="PTHR30483">
    <property type="entry name" value="LEUCINE-SPECIFIC-BINDING PROTEIN"/>
    <property type="match status" value="1"/>
</dbReference>
<evidence type="ECO:0000313" key="7">
    <source>
        <dbReference type="EMBL" id="NNH03051.1"/>
    </source>
</evidence>
<accession>A0A7Y2LY99</accession>
<keyword evidence="4" id="KW-0029">Amino-acid transport</keyword>
<evidence type="ECO:0000256" key="2">
    <source>
        <dbReference type="ARBA" id="ARBA00022448"/>
    </source>
</evidence>
<feature type="domain" description="Leucine-binding protein" evidence="6">
    <location>
        <begin position="36"/>
        <end position="346"/>
    </location>
</feature>
<dbReference type="SUPFAM" id="SSF53822">
    <property type="entry name" value="Periplasmic binding protein-like I"/>
    <property type="match status" value="1"/>
</dbReference>
<dbReference type="InterPro" id="IPR028082">
    <property type="entry name" value="Peripla_BP_I"/>
</dbReference>
<reference evidence="7 8" key="1">
    <citation type="submission" date="2020-05" db="EMBL/GenBank/DDBJ databases">
        <title>MicrobeNet Type strains.</title>
        <authorList>
            <person name="Nicholson A.C."/>
        </authorList>
    </citation>
    <scope>NUCLEOTIDE SEQUENCE [LARGE SCALE GENOMIC DNA]</scope>
    <source>
        <strain evidence="7 8">JCM 14282</strain>
    </source>
</reference>
<feature type="signal peptide" evidence="5">
    <location>
        <begin position="1"/>
        <end position="20"/>
    </location>
</feature>
<dbReference type="Gene3D" id="3.40.50.2300">
    <property type="match status" value="2"/>
</dbReference>
<name>A0A7Y2LY99_9MICO</name>
<comment type="similarity">
    <text evidence="1">Belongs to the leucine-binding protein family.</text>
</comment>
<comment type="caution">
    <text evidence="7">The sequence shown here is derived from an EMBL/GenBank/DDBJ whole genome shotgun (WGS) entry which is preliminary data.</text>
</comment>
<evidence type="ECO:0000259" key="6">
    <source>
        <dbReference type="Pfam" id="PF13458"/>
    </source>
</evidence>
<proteinExistence type="inferred from homology"/>
<sequence>MRNRAVLATAALALTTVALAGCAVEGPGTTADADALKIGWLLPQTGPISSLGAPQIAALELAAADVSAAGGAAGLEIEYVGGDEAGDTAAAAQAVDRILADGVSAVIGAGSSSITLSVIDRITGAGVVQCSGMNTSPALTGYPDDGLYFRTVPSDILQGGVLAERIAADGGANVAVIARSDSYATGLADALVDALPDNGLALADRVDYDPSATSFDAEVRRVVASGADSIVLLSFDEGATILQGLIQAGAGPESVNLYGTDALPIASLAETVDPSNPAALEGMTFTQASSGEGSDFTARLLQKSPELTTTAFTPYFYDCAILIALGVEQTGSTDPRGIADALVGLTNGDEECTTFADCKKLLAEGASIAYVGAAGPLKFDEDGEPTTGLYDVLVMQADGTTTTVDTVRRTIEK</sequence>
<dbReference type="GO" id="GO:0006865">
    <property type="term" value="P:amino acid transport"/>
    <property type="evidence" value="ECO:0007669"/>
    <property type="project" value="UniProtKB-KW"/>
</dbReference>
<dbReference type="PRINTS" id="PR00337">
    <property type="entry name" value="LEUILEVALBP"/>
</dbReference>
<keyword evidence="8" id="KW-1185">Reference proteome</keyword>
<evidence type="ECO:0000256" key="1">
    <source>
        <dbReference type="ARBA" id="ARBA00010062"/>
    </source>
</evidence>
<dbReference type="CDD" id="cd06346">
    <property type="entry name" value="PBP1_ABC_ligand_binding-like"/>
    <property type="match status" value="1"/>
</dbReference>
<dbReference type="InterPro" id="IPR051010">
    <property type="entry name" value="BCAA_transport"/>
</dbReference>
<evidence type="ECO:0000256" key="5">
    <source>
        <dbReference type="SAM" id="SignalP"/>
    </source>
</evidence>